<dbReference type="EMBL" id="CP109441">
    <property type="protein sequence ID" value="WUV51433.1"/>
    <property type="molecule type" value="Genomic_DNA"/>
</dbReference>
<evidence type="ECO:0000313" key="1">
    <source>
        <dbReference type="EMBL" id="WUV51433.1"/>
    </source>
</evidence>
<dbReference type="InterPro" id="IPR032710">
    <property type="entry name" value="NTF2-like_dom_sf"/>
</dbReference>
<dbReference type="Proteomes" id="UP001432062">
    <property type="component" value="Chromosome"/>
</dbReference>
<evidence type="ECO:0000313" key="2">
    <source>
        <dbReference type="Proteomes" id="UP001432062"/>
    </source>
</evidence>
<dbReference type="Gene3D" id="3.10.450.50">
    <property type="match status" value="1"/>
</dbReference>
<sequence>MVRFVDGRIAEIWGVVDVFAQMQQLGAIPT</sequence>
<organism evidence="1 2">
    <name type="scientific">Nocardia vinacea</name>
    <dbReference type="NCBI Taxonomy" id="96468"/>
    <lineage>
        <taxon>Bacteria</taxon>
        <taxon>Bacillati</taxon>
        <taxon>Actinomycetota</taxon>
        <taxon>Actinomycetes</taxon>
        <taxon>Mycobacteriales</taxon>
        <taxon>Nocardiaceae</taxon>
        <taxon>Nocardia</taxon>
    </lineage>
</organism>
<name>A0ABZ1Z7A0_9NOCA</name>
<accession>A0ABZ1Z7A0</accession>
<protein>
    <submittedName>
        <fullName evidence="1">Ester cyclase</fullName>
    </submittedName>
</protein>
<proteinExistence type="predicted"/>
<dbReference type="SUPFAM" id="SSF54427">
    <property type="entry name" value="NTF2-like"/>
    <property type="match status" value="1"/>
</dbReference>
<keyword evidence="2" id="KW-1185">Reference proteome</keyword>
<reference evidence="1" key="1">
    <citation type="submission" date="2022-10" db="EMBL/GenBank/DDBJ databases">
        <title>The complete genomes of actinobacterial strains from the NBC collection.</title>
        <authorList>
            <person name="Joergensen T.S."/>
            <person name="Alvarez Arevalo M."/>
            <person name="Sterndorff E.B."/>
            <person name="Faurdal D."/>
            <person name="Vuksanovic O."/>
            <person name="Mourched A.-S."/>
            <person name="Charusanti P."/>
            <person name="Shaw S."/>
            <person name="Blin K."/>
            <person name="Weber T."/>
        </authorList>
    </citation>
    <scope>NUCLEOTIDE SEQUENCE</scope>
    <source>
        <strain evidence="1">NBC_01482</strain>
    </source>
</reference>
<gene>
    <name evidence="1" type="ORF">OG563_45465</name>
</gene>